<evidence type="ECO:0000313" key="2">
    <source>
        <dbReference type="Proteomes" id="UP000789342"/>
    </source>
</evidence>
<proteinExistence type="predicted"/>
<gene>
    <name evidence="1" type="ORF">AMORRO_LOCUS14819</name>
</gene>
<protein>
    <submittedName>
        <fullName evidence="1">3324_t:CDS:1</fullName>
    </submittedName>
</protein>
<evidence type="ECO:0000313" key="1">
    <source>
        <dbReference type="EMBL" id="CAG8742702.1"/>
    </source>
</evidence>
<accession>A0A9N9INZ5</accession>
<name>A0A9N9INZ5_9GLOM</name>
<comment type="caution">
    <text evidence="1">The sequence shown here is derived from an EMBL/GenBank/DDBJ whole genome shotgun (WGS) entry which is preliminary data.</text>
</comment>
<sequence>MVVTLLKVPRSTMNCRGKMLATLGRSMVVPTELSSSSGEIWCRGKVNGRQKTIGGARNVTPERERLIQSAFNESCVIPRT</sequence>
<dbReference type="AlphaFoldDB" id="A0A9N9INZ5"/>
<keyword evidence="2" id="KW-1185">Reference proteome</keyword>
<dbReference type="Proteomes" id="UP000789342">
    <property type="component" value="Unassembled WGS sequence"/>
</dbReference>
<feature type="non-terminal residue" evidence="1">
    <location>
        <position position="80"/>
    </location>
</feature>
<reference evidence="1" key="1">
    <citation type="submission" date="2021-06" db="EMBL/GenBank/DDBJ databases">
        <authorList>
            <person name="Kallberg Y."/>
            <person name="Tangrot J."/>
            <person name="Rosling A."/>
        </authorList>
    </citation>
    <scope>NUCLEOTIDE SEQUENCE</scope>
    <source>
        <strain evidence="1">CL551</strain>
    </source>
</reference>
<organism evidence="1 2">
    <name type="scientific">Acaulospora morrowiae</name>
    <dbReference type="NCBI Taxonomy" id="94023"/>
    <lineage>
        <taxon>Eukaryota</taxon>
        <taxon>Fungi</taxon>
        <taxon>Fungi incertae sedis</taxon>
        <taxon>Mucoromycota</taxon>
        <taxon>Glomeromycotina</taxon>
        <taxon>Glomeromycetes</taxon>
        <taxon>Diversisporales</taxon>
        <taxon>Acaulosporaceae</taxon>
        <taxon>Acaulospora</taxon>
    </lineage>
</organism>
<dbReference type="EMBL" id="CAJVPV010031364">
    <property type="protein sequence ID" value="CAG8742702.1"/>
    <property type="molecule type" value="Genomic_DNA"/>
</dbReference>